<evidence type="ECO:0000256" key="2">
    <source>
        <dbReference type="ARBA" id="ARBA00022448"/>
    </source>
</evidence>
<feature type="domain" description="Protein export membrane protein SecD/SecF C-terminal" evidence="11">
    <location>
        <begin position="163"/>
        <end position="344"/>
    </location>
</feature>
<dbReference type="InterPro" id="IPR022645">
    <property type="entry name" value="SecD/SecF_bac"/>
</dbReference>
<feature type="region of interest" description="Disordered" evidence="10">
    <location>
        <begin position="351"/>
        <end position="443"/>
    </location>
</feature>
<evidence type="ECO:0000256" key="5">
    <source>
        <dbReference type="ARBA" id="ARBA00022927"/>
    </source>
</evidence>
<comment type="function">
    <text evidence="9">Part of the Sec protein translocase complex. Interacts with the SecYEG preprotein conducting channel. SecDF uses the proton motive force (PMF) to complete protein translocation after the ATP-dependent function of SecA.</text>
</comment>
<sequence length="443" mass="46932">MTDNRDNITAPDTTAPATSSSAIAVDERDATVAERGFFTRLYTGSGGIDVIGKRRTWYWVTAVALLVCIGAMVFRGFTLGIDFEGGTRMTMPPANVTEEQAEEVFEEATGVTPDLVQIIGAGDARVLEITSERLGEDTINDARMALYEEFQPVDASGESTPDAIGDSTVSESWGGAVTERMILAMAVFLALVFAYIAFSFERDMAIAAIAALVVDGVVIAGIYSLVGFEVTPATVIGLLTVLSFSLYDTVVVFDKVRENTAGFRNSTRRTYAEQVNLAVNQTIMRSINTTVSSLLPIIALMVIAVGMLGVGTLKDLALVQVIGIIQGTFSSIFLAASFLVSLKRRQKIHAEHDRKVADARAAGTAPEFGDHIGDGRTGSLDDVDGEAATADGSSPAKTPVRRPIATPTPPTRNTAAGDIAPKRGDGGDGEAGEARPSTWRPGR</sequence>
<keyword evidence="2 9" id="KW-0813">Transport</keyword>
<dbReference type="InterPro" id="IPR055344">
    <property type="entry name" value="SecD_SecF_C_bact"/>
</dbReference>
<dbReference type="InterPro" id="IPR048634">
    <property type="entry name" value="SecD_SecF_C"/>
</dbReference>
<dbReference type="GO" id="GO:0005886">
    <property type="term" value="C:plasma membrane"/>
    <property type="evidence" value="ECO:0007669"/>
    <property type="project" value="UniProtKB-SubCell"/>
</dbReference>
<evidence type="ECO:0000256" key="10">
    <source>
        <dbReference type="SAM" id="MobiDB-lite"/>
    </source>
</evidence>
<organism evidence="12 13">
    <name type="scientific">Corynebacterium xerosis</name>
    <dbReference type="NCBI Taxonomy" id="1725"/>
    <lineage>
        <taxon>Bacteria</taxon>
        <taxon>Bacillati</taxon>
        <taxon>Actinomycetota</taxon>
        <taxon>Actinomycetes</taxon>
        <taxon>Mycobacteriales</taxon>
        <taxon>Corynebacteriaceae</taxon>
        <taxon>Corynebacterium</taxon>
    </lineage>
</organism>
<evidence type="ECO:0000313" key="12">
    <source>
        <dbReference type="EMBL" id="NMF08220.1"/>
    </source>
</evidence>
<dbReference type="RefSeq" id="WP_082719256.1">
    <property type="nucleotide sequence ID" value="NZ_JABAGA010000001.1"/>
</dbReference>
<reference evidence="12 13" key="1">
    <citation type="submission" date="2020-04" db="EMBL/GenBank/DDBJ databases">
        <authorList>
            <person name="Hitch T.C.A."/>
            <person name="Wylensek D."/>
            <person name="Clavel T."/>
        </authorList>
    </citation>
    <scope>NUCLEOTIDE SEQUENCE [LARGE SCALE GENOMIC DNA]</scope>
    <source>
        <strain evidence="12 13">BL-383-APC-2I</strain>
    </source>
</reference>
<keyword evidence="3 9" id="KW-1003">Cell membrane</keyword>
<dbReference type="GO" id="GO:0015450">
    <property type="term" value="F:protein-transporting ATPase activity"/>
    <property type="evidence" value="ECO:0007669"/>
    <property type="project" value="InterPro"/>
</dbReference>
<dbReference type="AlphaFoldDB" id="A0A7X9SUA2"/>
<name>A0A7X9SUA2_9CORY</name>
<feature type="region of interest" description="Disordered" evidence="10">
    <location>
        <begin position="1"/>
        <end position="22"/>
    </location>
</feature>
<keyword evidence="6 9" id="KW-1133">Transmembrane helix</keyword>
<evidence type="ECO:0000256" key="9">
    <source>
        <dbReference type="HAMAP-Rule" id="MF_01464"/>
    </source>
</evidence>
<dbReference type="Gene3D" id="1.20.1640.10">
    <property type="entry name" value="Multidrug efflux transporter AcrB transmembrane domain"/>
    <property type="match status" value="1"/>
</dbReference>
<feature type="compositionally biased region" description="Low complexity" evidence="10">
    <location>
        <begin position="8"/>
        <end position="22"/>
    </location>
</feature>
<comment type="subunit">
    <text evidence="9">Forms a complex with SecD. Part of the essential Sec protein translocation apparatus which comprises SecA, SecYEG and auxiliary proteins SecDF. Other proteins may also be involved.</text>
</comment>
<evidence type="ECO:0000256" key="8">
    <source>
        <dbReference type="ARBA" id="ARBA00023136"/>
    </source>
</evidence>
<dbReference type="PANTHER" id="PTHR30081:SF8">
    <property type="entry name" value="PROTEIN TRANSLOCASE SUBUNIT SECF"/>
    <property type="match status" value="1"/>
</dbReference>
<keyword evidence="8 9" id="KW-0472">Membrane</keyword>
<feature type="transmembrane region" description="Helical" evidence="9">
    <location>
        <begin position="205"/>
        <end position="226"/>
    </location>
</feature>
<dbReference type="InterPro" id="IPR022646">
    <property type="entry name" value="SecD/SecF_CS"/>
</dbReference>
<feature type="transmembrane region" description="Helical" evidence="9">
    <location>
        <begin position="232"/>
        <end position="253"/>
    </location>
</feature>
<dbReference type="Pfam" id="PF02355">
    <property type="entry name" value="SecD_SecF_C"/>
    <property type="match status" value="1"/>
</dbReference>
<comment type="subcellular location">
    <subcellularLocation>
        <location evidence="1 9">Cell membrane</location>
        <topology evidence="1 9">Multi-pass membrane protein</topology>
    </subcellularLocation>
</comment>
<evidence type="ECO:0000313" key="13">
    <source>
        <dbReference type="Proteomes" id="UP000589552"/>
    </source>
</evidence>
<dbReference type="HAMAP" id="MF_01464_B">
    <property type="entry name" value="SecF_B"/>
    <property type="match status" value="1"/>
</dbReference>
<dbReference type="InterPro" id="IPR022813">
    <property type="entry name" value="SecD/SecF_arch_bac"/>
</dbReference>
<dbReference type="NCBIfam" id="TIGR00916">
    <property type="entry name" value="2A0604s01"/>
    <property type="match status" value="1"/>
</dbReference>
<dbReference type="Pfam" id="PF07549">
    <property type="entry name" value="Sec_GG"/>
    <property type="match status" value="1"/>
</dbReference>
<feature type="transmembrane region" description="Helical" evidence="9">
    <location>
        <begin position="317"/>
        <end position="340"/>
    </location>
</feature>
<comment type="similarity">
    <text evidence="9">Belongs to the SecD/SecF family. SecF subfamily.</text>
</comment>
<keyword evidence="5 9" id="KW-0653">Protein transport</keyword>
<dbReference type="GO" id="GO:0065002">
    <property type="term" value="P:intracellular protein transmembrane transport"/>
    <property type="evidence" value="ECO:0007669"/>
    <property type="project" value="UniProtKB-UniRule"/>
</dbReference>
<feature type="compositionally biased region" description="Low complexity" evidence="10">
    <location>
        <begin position="401"/>
        <end position="416"/>
    </location>
</feature>
<dbReference type="GeneID" id="95321541"/>
<dbReference type="GO" id="GO:0006605">
    <property type="term" value="P:protein targeting"/>
    <property type="evidence" value="ECO:0007669"/>
    <property type="project" value="UniProtKB-UniRule"/>
</dbReference>
<dbReference type="PRINTS" id="PR01755">
    <property type="entry name" value="SECFTRNLCASE"/>
</dbReference>
<feature type="transmembrane region" description="Helical" evidence="9">
    <location>
        <begin position="57"/>
        <end position="81"/>
    </location>
</feature>
<evidence type="ECO:0000256" key="7">
    <source>
        <dbReference type="ARBA" id="ARBA00023010"/>
    </source>
</evidence>
<dbReference type="GO" id="GO:0043952">
    <property type="term" value="P:protein transport by the Sec complex"/>
    <property type="evidence" value="ECO:0007669"/>
    <property type="project" value="UniProtKB-UniRule"/>
</dbReference>
<protein>
    <recommendedName>
        <fullName evidence="9">Protein-export membrane protein SecF</fullName>
    </recommendedName>
</protein>
<evidence type="ECO:0000256" key="1">
    <source>
        <dbReference type="ARBA" id="ARBA00004651"/>
    </source>
</evidence>
<gene>
    <name evidence="9 12" type="primary">secF</name>
    <name evidence="12" type="ORF">HF852_01110</name>
</gene>
<dbReference type="PANTHER" id="PTHR30081">
    <property type="entry name" value="PROTEIN-EXPORT MEMBRANE PROTEIN SEC"/>
    <property type="match status" value="1"/>
</dbReference>
<dbReference type="SUPFAM" id="SSF82866">
    <property type="entry name" value="Multidrug efflux transporter AcrB transmembrane domain"/>
    <property type="match status" value="1"/>
</dbReference>
<evidence type="ECO:0000256" key="6">
    <source>
        <dbReference type="ARBA" id="ARBA00022989"/>
    </source>
</evidence>
<dbReference type="Proteomes" id="UP000589552">
    <property type="component" value="Unassembled WGS sequence"/>
</dbReference>
<keyword evidence="7 9" id="KW-0811">Translocation</keyword>
<comment type="caution">
    <text evidence="12">The sequence shown here is derived from an EMBL/GenBank/DDBJ whole genome shotgun (WGS) entry which is preliminary data.</text>
</comment>
<keyword evidence="4 9" id="KW-0812">Transmembrane</keyword>
<evidence type="ECO:0000259" key="11">
    <source>
        <dbReference type="Pfam" id="PF02355"/>
    </source>
</evidence>
<dbReference type="InterPro" id="IPR005665">
    <property type="entry name" value="SecF_bac"/>
</dbReference>
<evidence type="ECO:0000256" key="4">
    <source>
        <dbReference type="ARBA" id="ARBA00022692"/>
    </source>
</evidence>
<feature type="transmembrane region" description="Helical" evidence="9">
    <location>
        <begin position="291"/>
        <end position="311"/>
    </location>
</feature>
<dbReference type="EMBL" id="JABAGA010000001">
    <property type="protein sequence ID" value="NMF08220.1"/>
    <property type="molecule type" value="Genomic_DNA"/>
</dbReference>
<proteinExistence type="inferred from homology"/>
<accession>A0A7X9SUA2</accession>
<feature type="transmembrane region" description="Helical" evidence="9">
    <location>
        <begin position="181"/>
        <end position="198"/>
    </location>
</feature>
<dbReference type="NCBIfam" id="TIGR00966">
    <property type="entry name" value="transloc_SecF"/>
    <property type="match status" value="1"/>
</dbReference>
<evidence type="ECO:0000256" key="3">
    <source>
        <dbReference type="ARBA" id="ARBA00022475"/>
    </source>
</evidence>